<sequence>GSLLSLFLFNAYIEDLAQELASHNTDRPVLSALLFANEIMLLAESLGHANQLLECITRWCSDDVMEINIAKSGFVGPSEEWKLCLYGVNIPMPTMYYYLGLPITKHEIDWPSYIESCTAKASHILKPLQLKGSCWPPLIMLHLFRTFIRSRREYAAPLTQLTLTSNLCNKVELVQQQALG</sequence>
<dbReference type="PROSITE" id="PS50878">
    <property type="entry name" value="RT_POL"/>
    <property type="match status" value="1"/>
</dbReference>
<accession>A0ABR2VMC0</accession>
<dbReference type="Proteomes" id="UP001479436">
    <property type="component" value="Unassembled WGS sequence"/>
</dbReference>
<protein>
    <recommendedName>
        <fullName evidence="1">Reverse transcriptase domain-containing protein</fullName>
    </recommendedName>
</protein>
<name>A0ABR2VMC0_9FUNG</name>
<comment type="caution">
    <text evidence="2">The sequence shown here is derived from an EMBL/GenBank/DDBJ whole genome shotgun (WGS) entry which is preliminary data.</text>
</comment>
<keyword evidence="3" id="KW-1185">Reference proteome</keyword>
<proteinExistence type="predicted"/>
<dbReference type="EMBL" id="JASJQH010009810">
    <property type="protein sequence ID" value="KAK9675039.1"/>
    <property type="molecule type" value="Genomic_DNA"/>
</dbReference>
<organism evidence="2 3">
    <name type="scientific">Basidiobolus ranarum</name>
    <dbReference type="NCBI Taxonomy" id="34480"/>
    <lineage>
        <taxon>Eukaryota</taxon>
        <taxon>Fungi</taxon>
        <taxon>Fungi incertae sedis</taxon>
        <taxon>Zoopagomycota</taxon>
        <taxon>Entomophthoromycotina</taxon>
        <taxon>Basidiobolomycetes</taxon>
        <taxon>Basidiobolales</taxon>
        <taxon>Basidiobolaceae</taxon>
        <taxon>Basidiobolus</taxon>
    </lineage>
</organism>
<gene>
    <name evidence="2" type="ORF">K7432_016709</name>
</gene>
<dbReference type="InterPro" id="IPR000477">
    <property type="entry name" value="RT_dom"/>
</dbReference>
<reference evidence="2 3" key="1">
    <citation type="submission" date="2023-04" db="EMBL/GenBank/DDBJ databases">
        <title>Genome of Basidiobolus ranarum AG-B5.</title>
        <authorList>
            <person name="Stajich J.E."/>
            <person name="Carter-House D."/>
            <person name="Gryganskyi A."/>
        </authorList>
    </citation>
    <scope>NUCLEOTIDE SEQUENCE [LARGE SCALE GENOMIC DNA]</scope>
    <source>
        <strain evidence="2 3">AG-B5</strain>
    </source>
</reference>
<evidence type="ECO:0000313" key="2">
    <source>
        <dbReference type="EMBL" id="KAK9675039.1"/>
    </source>
</evidence>
<feature type="non-terminal residue" evidence="2">
    <location>
        <position position="1"/>
    </location>
</feature>
<evidence type="ECO:0000259" key="1">
    <source>
        <dbReference type="PROSITE" id="PS50878"/>
    </source>
</evidence>
<evidence type="ECO:0000313" key="3">
    <source>
        <dbReference type="Proteomes" id="UP001479436"/>
    </source>
</evidence>
<feature type="domain" description="Reverse transcriptase" evidence="1">
    <location>
        <begin position="1"/>
        <end position="90"/>
    </location>
</feature>